<keyword evidence="2" id="KW-0808">Transferase</keyword>
<keyword evidence="2" id="KW-0695">RNA-directed DNA polymerase</keyword>
<reference evidence="2" key="1">
    <citation type="submission" date="2013-08" db="EMBL/GenBank/DDBJ databases">
        <authorList>
            <person name="Mendez C."/>
            <person name="Richter M."/>
            <person name="Ferrer M."/>
            <person name="Sanchez J."/>
        </authorList>
    </citation>
    <scope>NUCLEOTIDE SEQUENCE</scope>
</reference>
<protein>
    <submittedName>
        <fullName evidence="2">Reverse transcriptase/maturase</fullName>
    </submittedName>
</protein>
<keyword evidence="2" id="KW-0548">Nucleotidyltransferase</keyword>
<accession>T1CJ63</accession>
<evidence type="ECO:0000313" key="2">
    <source>
        <dbReference type="EMBL" id="EQD67695.1"/>
    </source>
</evidence>
<dbReference type="AlphaFoldDB" id="T1CJ63"/>
<feature type="region of interest" description="Disordered" evidence="1">
    <location>
        <begin position="68"/>
        <end position="87"/>
    </location>
</feature>
<proteinExistence type="predicted"/>
<evidence type="ECO:0000256" key="1">
    <source>
        <dbReference type="SAM" id="MobiDB-lite"/>
    </source>
</evidence>
<feature type="non-terminal residue" evidence="2">
    <location>
        <position position="87"/>
    </location>
</feature>
<reference evidence="2" key="2">
    <citation type="journal article" date="2014" name="ISME J.">
        <title>Microbial stratification in low pH oxic and suboxic macroscopic growths along an acid mine drainage.</title>
        <authorList>
            <person name="Mendez-Garcia C."/>
            <person name="Mesa V."/>
            <person name="Sprenger R.R."/>
            <person name="Richter M."/>
            <person name="Diez M.S."/>
            <person name="Solano J."/>
            <person name="Bargiela R."/>
            <person name="Golyshina O.V."/>
            <person name="Manteca A."/>
            <person name="Ramos J.L."/>
            <person name="Gallego J.R."/>
            <person name="Llorente I."/>
            <person name="Martins Dos Santos V.A."/>
            <person name="Jensen O.N."/>
            <person name="Pelaez A.I."/>
            <person name="Sanchez J."/>
            <person name="Ferrer M."/>
        </authorList>
    </citation>
    <scope>NUCLEOTIDE SEQUENCE</scope>
</reference>
<comment type="caution">
    <text evidence="2">The sequence shown here is derived from an EMBL/GenBank/DDBJ whole genome shotgun (WGS) entry which is preliminary data.</text>
</comment>
<dbReference type="GO" id="GO:0003964">
    <property type="term" value="F:RNA-directed DNA polymerase activity"/>
    <property type="evidence" value="ECO:0007669"/>
    <property type="project" value="UniProtKB-KW"/>
</dbReference>
<organism evidence="2">
    <name type="scientific">mine drainage metagenome</name>
    <dbReference type="NCBI Taxonomy" id="410659"/>
    <lineage>
        <taxon>unclassified sequences</taxon>
        <taxon>metagenomes</taxon>
        <taxon>ecological metagenomes</taxon>
    </lineage>
</organism>
<sequence>MIGAKPYEIPMEKVREAYRIVKENAGSAGTDGIDLEAFEKKLEGNLYRIWNRMSSGSYFPQPVKAVDIPKKSGGKRNAWHTHSGGQD</sequence>
<name>T1CJ63_9ZZZZ</name>
<dbReference type="EMBL" id="AUZY01003707">
    <property type="protein sequence ID" value="EQD67695.1"/>
    <property type="molecule type" value="Genomic_DNA"/>
</dbReference>
<gene>
    <name evidence="2" type="ORF">B1B_05845</name>
</gene>